<dbReference type="PATRIC" id="fig|1961.12.peg.4067"/>
<dbReference type="PANTHER" id="PTHR43775">
    <property type="entry name" value="FATTY ACID SYNTHASE"/>
    <property type="match status" value="1"/>
</dbReference>
<dbReference type="PANTHER" id="PTHR43775:SF51">
    <property type="entry name" value="INACTIVE PHENOLPHTHIOCEROL SYNTHESIS POLYKETIDE SYNTHASE TYPE I PKS1-RELATED"/>
    <property type="match status" value="1"/>
</dbReference>
<reference evidence="5" key="1">
    <citation type="submission" date="2015-07" db="EMBL/GenBank/DDBJ databases">
        <authorList>
            <consortium name="Consortium for Microbial Forensics and Genomics (microFORGE)"/>
            <person name="Knight B.M."/>
            <person name="Roberts D.P."/>
            <person name="Lin D."/>
            <person name="Hari K."/>
            <person name="Fletcher J."/>
            <person name="Melcher U."/>
            <person name="Blagden T."/>
            <person name="Winegar R.A."/>
        </authorList>
    </citation>
    <scope>NUCLEOTIDE SEQUENCE [LARGE SCALE GENOMIC DNA]</scope>
    <source>
        <strain evidence="5">NRRL B-1447</strain>
    </source>
</reference>
<dbReference type="InterPro" id="IPR014043">
    <property type="entry name" value="Acyl_transferase_dom"/>
</dbReference>
<dbReference type="SMART" id="SM00827">
    <property type="entry name" value="PKS_AT"/>
    <property type="match status" value="1"/>
</dbReference>
<dbReference type="InterPro" id="IPR016035">
    <property type="entry name" value="Acyl_Trfase/lysoPLipase"/>
</dbReference>
<dbReference type="InterPro" id="IPR001227">
    <property type="entry name" value="Ac_transferase_dom_sf"/>
</dbReference>
<dbReference type="InterPro" id="IPR050091">
    <property type="entry name" value="PKS_NRPS_Biosynth_Enz"/>
</dbReference>
<dbReference type="Gene3D" id="3.40.366.10">
    <property type="entry name" value="Malonyl-Coenzyme A Acyl Carrier Protein, domain 2"/>
    <property type="match status" value="1"/>
</dbReference>
<feature type="domain" description="Malonyl-CoA:ACP transacylase (MAT)" evidence="3">
    <location>
        <begin position="1"/>
        <end position="162"/>
    </location>
</feature>
<evidence type="ECO:0000259" key="3">
    <source>
        <dbReference type="SMART" id="SM00827"/>
    </source>
</evidence>
<keyword evidence="1" id="KW-0808">Transferase</keyword>
<evidence type="ECO:0000256" key="2">
    <source>
        <dbReference type="ARBA" id="ARBA00023268"/>
    </source>
</evidence>
<evidence type="ECO:0000313" key="5">
    <source>
        <dbReference type="Proteomes" id="UP000037084"/>
    </source>
</evidence>
<dbReference type="GO" id="GO:0004312">
    <property type="term" value="F:fatty acid synthase activity"/>
    <property type="evidence" value="ECO:0007669"/>
    <property type="project" value="TreeGrafter"/>
</dbReference>
<dbReference type="Proteomes" id="UP000037084">
    <property type="component" value="Unassembled WGS sequence"/>
</dbReference>
<name>A0A0L8MJA4_STRVG</name>
<dbReference type="AlphaFoldDB" id="A0A0L8MJA4"/>
<dbReference type="GO" id="GO:0006633">
    <property type="term" value="P:fatty acid biosynthetic process"/>
    <property type="evidence" value="ECO:0007669"/>
    <property type="project" value="TreeGrafter"/>
</dbReference>
<accession>A0A0L8MJA4</accession>
<protein>
    <recommendedName>
        <fullName evidence="3">Malonyl-CoA:ACP transacylase (MAT) domain-containing protein</fullName>
    </recommendedName>
</protein>
<keyword evidence="2" id="KW-0511">Multifunctional enzyme</keyword>
<proteinExistence type="predicted"/>
<dbReference type="OrthoDB" id="9778690at2"/>
<feature type="non-terminal residue" evidence="4">
    <location>
        <position position="1"/>
    </location>
</feature>
<dbReference type="Pfam" id="PF00698">
    <property type="entry name" value="Acyl_transf_1"/>
    <property type="match status" value="1"/>
</dbReference>
<evidence type="ECO:0000256" key="1">
    <source>
        <dbReference type="ARBA" id="ARBA00022679"/>
    </source>
</evidence>
<comment type="caution">
    <text evidence="4">The sequence shown here is derived from an EMBL/GenBank/DDBJ whole genome shotgun (WGS) entry which is preliminary data.</text>
</comment>
<dbReference type="SUPFAM" id="SSF52151">
    <property type="entry name" value="FabD/lysophospholipase-like"/>
    <property type="match status" value="1"/>
</dbReference>
<sequence>RLMQTAPTGGAMISIEATETEIRDTLPTHHGHLDIAAINTPNSTVITGDHDAAHQLATTWRSNGRRTKQLNVSHAFHSPHMDPILNQFRTTATTLTYHTPTIPLISNLTGTTATTQQLTDPDYWVQHLRHTVRFNDAIHHAHHHHNITTYIELGPDPTLTAM</sequence>
<feature type="non-terminal residue" evidence="4">
    <location>
        <position position="162"/>
    </location>
</feature>
<gene>
    <name evidence="4" type="ORF">ADK75_17860</name>
</gene>
<dbReference type="EMBL" id="LGUV01000224">
    <property type="protein sequence ID" value="KOG50486.1"/>
    <property type="molecule type" value="Genomic_DNA"/>
</dbReference>
<organism evidence="4 5">
    <name type="scientific">Streptomyces virginiae</name>
    <name type="common">Streptomyces cinnamonensis</name>
    <dbReference type="NCBI Taxonomy" id="1961"/>
    <lineage>
        <taxon>Bacteria</taxon>
        <taxon>Bacillati</taxon>
        <taxon>Actinomycetota</taxon>
        <taxon>Actinomycetes</taxon>
        <taxon>Kitasatosporales</taxon>
        <taxon>Streptomycetaceae</taxon>
        <taxon>Streptomyces</taxon>
    </lineage>
</organism>
<evidence type="ECO:0000313" key="4">
    <source>
        <dbReference type="EMBL" id="KOG50486.1"/>
    </source>
</evidence>